<dbReference type="Proteomes" id="UP000779233">
    <property type="component" value="Unassembled WGS sequence"/>
</dbReference>
<comment type="caution">
    <text evidence="1">The sequence shown here is derived from an EMBL/GenBank/DDBJ whole genome shotgun (WGS) entry which is preliminary data.</text>
</comment>
<accession>A0A8S4H273</accession>
<gene>
    <name evidence="1" type="ORF">PVW1_120007000</name>
</gene>
<dbReference type="AlphaFoldDB" id="A0A8S4H273"/>
<evidence type="ECO:0000313" key="1">
    <source>
        <dbReference type="EMBL" id="CAG9473035.1"/>
    </source>
</evidence>
<name>A0A8S4H273_PLAVI</name>
<proteinExistence type="predicted"/>
<reference evidence="1" key="1">
    <citation type="submission" date="2021-09" db="EMBL/GenBank/DDBJ databases">
        <authorList>
            <consortium name="Pathogen Informatics"/>
        </authorList>
    </citation>
    <scope>NUCLEOTIDE SEQUENCE</scope>
    <source>
        <strain evidence="1">PvW1</strain>
    </source>
</reference>
<sequence length="390" mass="44702">MSYEKFIGLYELNKLISRLNDKEDKKFCVYSTGYLHSIEKTKKLALKNIGSSLECAYRFLTALSGITLSDLCKYLNLWLDEQKGKHVIDESDVSKEDWQTVENLWERLKGEQGTHHRCERQYQEINISDISKRIDLMSYCMNRDYFKSLLRSSRRSDSYKKEICRSFSEYTNDYYNKLIEGIGCIDNINDNNVHKYEISEDCTLYNIPKTFPKCEAHSLNIVENDNYKKNIICETIGKVGSVGTESGEGFDEPAEIDGSLDNLPEIDGDPAERPEIPGGPVKLPEGADYSARLGELELQLSPTLPSPDNKPSKPIYYAGLSISGVFFTSMVLYKYTALGPLIRSLVSKKDKLRQTTNKHLAEQWLQRTSEYMDSNSESAHYNFPYQSMQN</sequence>
<dbReference type="InterPro" id="IPR008780">
    <property type="entry name" value="Plasmodium_Vir"/>
</dbReference>
<dbReference type="VEuPathDB" id="PlasmoDB:PVPAM_020026700"/>
<evidence type="ECO:0000313" key="2">
    <source>
        <dbReference type="Proteomes" id="UP000779233"/>
    </source>
</evidence>
<organism evidence="1 2">
    <name type="scientific">Plasmodium vivax</name>
    <name type="common">malaria parasite P. vivax</name>
    <dbReference type="NCBI Taxonomy" id="5855"/>
    <lineage>
        <taxon>Eukaryota</taxon>
        <taxon>Sar</taxon>
        <taxon>Alveolata</taxon>
        <taxon>Apicomplexa</taxon>
        <taxon>Aconoidasida</taxon>
        <taxon>Haemosporida</taxon>
        <taxon>Plasmodiidae</taxon>
        <taxon>Plasmodium</taxon>
        <taxon>Plasmodium (Plasmodium)</taxon>
    </lineage>
</organism>
<dbReference type="Pfam" id="PF05795">
    <property type="entry name" value="Plasmodium_Vir"/>
    <property type="match status" value="1"/>
</dbReference>
<protein>
    <submittedName>
        <fullName evidence="1">(malaria parasite P. vivax) hypothetical protein</fullName>
    </submittedName>
</protein>
<dbReference type="EMBL" id="CAJZCX010000004">
    <property type="protein sequence ID" value="CAG9473035.1"/>
    <property type="molecule type" value="Genomic_DNA"/>
</dbReference>